<keyword evidence="4" id="KW-1185">Reference proteome</keyword>
<accession>A0A250G0T8</accession>
<sequence length="108" mass="12993">MLSEELQEFLRKEFRYESRKMVFTPEMKLYKNFKMAGEDLDDFVGRFMKRFNVKLGEAFNYEERFYPEGSPILELIKNIFLGKKQEKEERKDLSFAELDEAIKSGILE</sequence>
<dbReference type="Proteomes" id="UP001622370">
    <property type="component" value="Unassembled WGS sequence"/>
</dbReference>
<gene>
    <name evidence="2" type="ORF">ACI76L_12105</name>
    <name evidence="1" type="ORF">CGC58_11805</name>
</gene>
<evidence type="ECO:0000313" key="3">
    <source>
        <dbReference type="Proteomes" id="UP000217348"/>
    </source>
</evidence>
<dbReference type="RefSeq" id="WP_095896897.1">
    <property type="nucleotide sequence ID" value="NZ_BOPJ01000006.1"/>
</dbReference>
<dbReference type="Proteomes" id="UP000217348">
    <property type="component" value="Chromosome"/>
</dbReference>
<dbReference type="AlphaFoldDB" id="A0A250G0T8"/>
<dbReference type="EMBL" id="JBJGWJ010000013">
    <property type="protein sequence ID" value="MFK8294530.1"/>
    <property type="molecule type" value="Genomic_DNA"/>
</dbReference>
<dbReference type="OrthoDB" id="1452418at2"/>
<reference evidence="2 4" key="1">
    <citation type="journal article" date="2016" name="Sci. Rep.">
        <title>Whole genome sequencing identifies a novel species of the genus Capnocytophaga isolated from dog and cat bite wounds in humans.</title>
        <authorList>
            <person name="Zangenah S."/>
            <person name="Abbasi N."/>
            <person name="Andersson A.F."/>
            <person name="Bergman P."/>
        </authorList>
    </citation>
    <scope>NUCLEOTIDE SEQUENCE [LARGE SCALE GENOMIC DNA]</scope>
    <source>
        <strain evidence="2 4">W5</strain>
    </source>
</reference>
<evidence type="ECO:0000313" key="4">
    <source>
        <dbReference type="Proteomes" id="UP001622370"/>
    </source>
</evidence>
<dbReference type="EMBL" id="CP022387">
    <property type="protein sequence ID" value="ATA90355.1"/>
    <property type="molecule type" value="Genomic_DNA"/>
</dbReference>
<dbReference type="Pfam" id="PF07377">
    <property type="entry name" value="DUF1493"/>
    <property type="match status" value="1"/>
</dbReference>
<protein>
    <submittedName>
        <fullName evidence="2">DUF1493 family protein</fullName>
    </submittedName>
</protein>
<evidence type="ECO:0000313" key="2">
    <source>
        <dbReference type="EMBL" id="MFK8294530.1"/>
    </source>
</evidence>
<proteinExistence type="predicted"/>
<organism evidence="1 3">
    <name type="scientific">Capnocytophaga stomatis</name>
    <dbReference type="NCBI Taxonomy" id="1848904"/>
    <lineage>
        <taxon>Bacteria</taxon>
        <taxon>Pseudomonadati</taxon>
        <taxon>Bacteroidota</taxon>
        <taxon>Flavobacteriia</taxon>
        <taxon>Flavobacteriales</taxon>
        <taxon>Flavobacteriaceae</taxon>
        <taxon>Capnocytophaga</taxon>
    </lineage>
</organism>
<reference evidence="3" key="3">
    <citation type="submission" date="2017-06" db="EMBL/GenBank/DDBJ databases">
        <title>Capnocytophaga spp. assemblies.</title>
        <authorList>
            <person name="Gulvik C.A."/>
        </authorList>
    </citation>
    <scope>NUCLEOTIDE SEQUENCE [LARGE SCALE GENOMIC DNA]</scope>
    <source>
        <strain evidence="3">H2177</strain>
    </source>
</reference>
<reference evidence="1" key="2">
    <citation type="journal article" date="2017" name="Genome Announc.">
        <title>Twelve Complete Reference Genomes of Clinical Isolates in the Capnocytophaga Genus.</title>
        <authorList>
            <person name="Villarma A."/>
            <person name="Gulvik C.A."/>
            <person name="Rowe L.A."/>
            <person name="Sheth M."/>
            <person name="Juieng P."/>
            <person name="Nicholson A.C."/>
            <person name="Loparev V.N."/>
            <person name="McQuiston J.R."/>
        </authorList>
    </citation>
    <scope>NUCLEOTIDE SEQUENCE</scope>
    <source>
        <strain evidence="1">H2177</strain>
    </source>
</reference>
<dbReference type="InterPro" id="IPR010862">
    <property type="entry name" value="DUF1493"/>
</dbReference>
<dbReference type="KEGG" id="csto:CGC58_11805"/>
<name>A0A250G0T8_9FLAO</name>
<reference evidence="2" key="4">
    <citation type="submission" date="2024-10" db="EMBL/GenBank/DDBJ databases">
        <authorList>
            <person name="Bergman P."/>
            <person name="Andersson A.F."/>
            <person name="Zangenah S."/>
            <person name="Abbasi N."/>
        </authorList>
    </citation>
    <scope>NUCLEOTIDE SEQUENCE</scope>
    <source>
        <strain evidence="2">W5</strain>
    </source>
</reference>
<evidence type="ECO:0000313" key="1">
    <source>
        <dbReference type="EMBL" id="ATA90355.1"/>
    </source>
</evidence>